<protein>
    <recommendedName>
        <fullName evidence="5">6-carboxy-5,6,7,8-tetrahydropterin synthase</fullName>
        <ecNumber evidence="4">4.1.2.50</ecNumber>
    </recommendedName>
    <alternativeName>
        <fullName evidence="9">Queuosine biosynthesis protein QueD</fullName>
    </alternativeName>
</protein>
<dbReference type="Gene3D" id="3.30.479.10">
    <property type="entry name" value="6-pyruvoyl tetrahydropterin synthase/QueD"/>
    <property type="match status" value="1"/>
</dbReference>
<evidence type="ECO:0000256" key="1">
    <source>
        <dbReference type="ARBA" id="ARBA00001947"/>
    </source>
</evidence>
<dbReference type="EMBL" id="JBHUEH010000032">
    <property type="protein sequence ID" value="MFD1887695.1"/>
    <property type="molecule type" value="Genomic_DNA"/>
</dbReference>
<name>A0ABW4RN63_9BACL</name>
<comment type="catalytic activity">
    <reaction evidence="10">
        <text>7,8-dihydroneopterin 3'-triphosphate + H2O = 6-carboxy-5,6,7,8-tetrahydropterin + triphosphate + acetaldehyde + 2 H(+)</text>
        <dbReference type="Rhea" id="RHEA:27966"/>
        <dbReference type="ChEBI" id="CHEBI:15343"/>
        <dbReference type="ChEBI" id="CHEBI:15377"/>
        <dbReference type="ChEBI" id="CHEBI:15378"/>
        <dbReference type="ChEBI" id="CHEBI:18036"/>
        <dbReference type="ChEBI" id="CHEBI:58462"/>
        <dbReference type="ChEBI" id="CHEBI:61032"/>
        <dbReference type="EC" id="4.1.2.50"/>
    </reaction>
</comment>
<reference evidence="12" key="1">
    <citation type="journal article" date="2019" name="Int. J. Syst. Evol. Microbiol.">
        <title>The Global Catalogue of Microorganisms (GCM) 10K type strain sequencing project: providing services to taxonomists for standard genome sequencing and annotation.</title>
        <authorList>
            <consortium name="The Broad Institute Genomics Platform"/>
            <consortium name="The Broad Institute Genome Sequencing Center for Infectious Disease"/>
            <person name="Wu L."/>
            <person name="Ma J."/>
        </authorList>
    </citation>
    <scope>NUCLEOTIDE SEQUENCE [LARGE SCALE GENOMIC DNA]</scope>
    <source>
        <strain evidence="12">CCUG 54950</strain>
    </source>
</reference>
<dbReference type="PIRSF" id="PIRSF006113">
    <property type="entry name" value="PTP_synth"/>
    <property type="match status" value="1"/>
</dbReference>
<dbReference type="SUPFAM" id="SSF55620">
    <property type="entry name" value="Tetrahydrobiopterin biosynthesis enzymes-like"/>
    <property type="match status" value="1"/>
</dbReference>
<dbReference type="InterPro" id="IPR038418">
    <property type="entry name" value="6-PTP_synth/QueD_sf"/>
</dbReference>
<keyword evidence="12" id="KW-1185">Reference proteome</keyword>
<dbReference type="Pfam" id="PF01242">
    <property type="entry name" value="PTPS"/>
    <property type="match status" value="1"/>
</dbReference>
<keyword evidence="6" id="KW-0479">Metal-binding</keyword>
<evidence type="ECO:0000256" key="5">
    <source>
        <dbReference type="ARBA" id="ARBA00018141"/>
    </source>
</evidence>
<evidence type="ECO:0000256" key="10">
    <source>
        <dbReference type="ARBA" id="ARBA00048807"/>
    </source>
</evidence>
<evidence type="ECO:0000256" key="9">
    <source>
        <dbReference type="ARBA" id="ARBA00031449"/>
    </source>
</evidence>
<dbReference type="RefSeq" id="WP_347324010.1">
    <property type="nucleotide sequence ID" value="NZ_JBCGUH010000002.1"/>
</dbReference>
<accession>A0ABW4RN63</accession>
<dbReference type="GO" id="GO:0070497">
    <property type="term" value="F:6-carboxytetrahydropterin synthase activity"/>
    <property type="evidence" value="ECO:0007669"/>
    <property type="project" value="UniProtKB-EC"/>
</dbReference>
<evidence type="ECO:0000256" key="3">
    <source>
        <dbReference type="ARBA" id="ARBA00008900"/>
    </source>
</evidence>
<comment type="caution">
    <text evidence="11">The sequence shown here is derived from an EMBL/GenBank/DDBJ whole genome shotgun (WGS) entry which is preliminary data.</text>
</comment>
<evidence type="ECO:0000256" key="8">
    <source>
        <dbReference type="ARBA" id="ARBA00023239"/>
    </source>
</evidence>
<dbReference type="InterPro" id="IPR007115">
    <property type="entry name" value="6-PTP_synth/QueD"/>
</dbReference>
<dbReference type="PANTHER" id="PTHR12589:SF7">
    <property type="entry name" value="6-PYRUVOYL TETRAHYDROBIOPTERIN SYNTHASE"/>
    <property type="match status" value="1"/>
</dbReference>
<keyword evidence="7" id="KW-0862">Zinc</keyword>
<comment type="cofactor">
    <cofactor evidence="1">
        <name>Zn(2+)</name>
        <dbReference type="ChEBI" id="CHEBI:29105"/>
    </cofactor>
</comment>
<dbReference type="NCBIfam" id="TIGR03367">
    <property type="entry name" value="queuosine_QueD"/>
    <property type="match status" value="1"/>
</dbReference>
<dbReference type="Proteomes" id="UP001597233">
    <property type="component" value="Unassembled WGS sequence"/>
</dbReference>
<sequence length="162" mass="18194">MAQNEVKVCKIFSFDSAHQLVNHKGKCANVHGHTYKLEVNLKAEPILSEGSTDEGFVIDFSDLKAIVKEEVINEFDHAFIAQGNEPSYETIKNSGSKVCLLGFRTTVENMATYICWKLAKRNLPVHSVKLWETPTGWAEVLYEDIPEKGPLFLTKMSGAFNE</sequence>
<evidence type="ECO:0000256" key="4">
    <source>
        <dbReference type="ARBA" id="ARBA00012982"/>
    </source>
</evidence>
<evidence type="ECO:0000313" key="12">
    <source>
        <dbReference type="Proteomes" id="UP001597233"/>
    </source>
</evidence>
<proteinExistence type="inferred from homology"/>
<organism evidence="11 12">
    <name type="scientific">Paenibacillus wenxiniae</name>
    <dbReference type="NCBI Taxonomy" id="1636843"/>
    <lineage>
        <taxon>Bacteria</taxon>
        <taxon>Bacillati</taxon>
        <taxon>Bacillota</taxon>
        <taxon>Bacilli</taxon>
        <taxon>Bacillales</taxon>
        <taxon>Paenibacillaceae</taxon>
        <taxon>Paenibacillus</taxon>
    </lineage>
</organism>
<keyword evidence="8 11" id="KW-0456">Lyase</keyword>
<dbReference type="EC" id="4.1.2.50" evidence="4"/>
<evidence type="ECO:0000256" key="2">
    <source>
        <dbReference type="ARBA" id="ARBA00005061"/>
    </source>
</evidence>
<gene>
    <name evidence="11" type="primary">queD</name>
    <name evidence="11" type="ORF">ACFSC9_19640</name>
</gene>
<evidence type="ECO:0000256" key="6">
    <source>
        <dbReference type="ARBA" id="ARBA00022723"/>
    </source>
</evidence>
<comment type="pathway">
    <text evidence="2">Purine metabolism; 7-cyano-7-deazaguanine biosynthesis.</text>
</comment>
<evidence type="ECO:0000313" key="11">
    <source>
        <dbReference type="EMBL" id="MFD1887695.1"/>
    </source>
</evidence>
<comment type="similarity">
    <text evidence="3">Belongs to the PTPS family. QueD subfamily.</text>
</comment>
<evidence type="ECO:0000256" key="7">
    <source>
        <dbReference type="ARBA" id="ARBA00022833"/>
    </source>
</evidence>
<dbReference type="PANTHER" id="PTHR12589">
    <property type="entry name" value="PYRUVOYL TETRAHYDROBIOPTERIN SYNTHASE"/>
    <property type="match status" value="1"/>
</dbReference>